<reference evidence="6" key="2">
    <citation type="submission" date="2021-04" db="EMBL/GenBank/DDBJ databases">
        <authorList>
            <person name="Gilroy R."/>
        </authorList>
    </citation>
    <scope>NUCLEOTIDE SEQUENCE</scope>
    <source>
        <strain evidence="6">CHK173-259</strain>
    </source>
</reference>
<dbReference type="AlphaFoldDB" id="A0A9D1U5L0"/>
<dbReference type="PANTHER" id="PTHR43077:SF5">
    <property type="entry name" value="PHAGE INFECTION PROTEIN"/>
    <property type="match status" value="1"/>
</dbReference>
<keyword evidence="3 5" id="KW-1133">Transmembrane helix</keyword>
<dbReference type="PANTHER" id="PTHR43077">
    <property type="entry name" value="TRANSPORT PERMEASE YVFS-RELATED"/>
    <property type="match status" value="1"/>
</dbReference>
<evidence type="ECO:0000256" key="2">
    <source>
        <dbReference type="ARBA" id="ARBA00022692"/>
    </source>
</evidence>
<keyword evidence="2 5" id="KW-0812">Transmembrane</keyword>
<protein>
    <recommendedName>
        <fullName evidence="8">DUF3533 domain-containing protein</fullName>
    </recommendedName>
</protein>
<comment type="caution">
    <text evidence="6">The sequence shown here is derived from an EMBL/GenBank/DDBJ whole genome shotgun (WGS) entry which is preliminary data.</text>
</comment>
<feature type="transmembrane region" description="Helical" evidence="5">
    <location>
        <begin position="395"/>
        <end position="415"/>
    </location>
</feature>
<feature type="transmembrane region" description="Helical" evidence="5">
    <location>
        <begin position="274"/>
        <end position="295"/>
    </location>
</feature>
<evidence type="ECO:0000256" key="4">
    <source>
        <dbReference type="ARBA" id="ARBA00023136"/>
    </source>
</evidence>
<dbReference type="EMBL" id="DXGJ01000062">
    <property type="protein sequence ID" value="HIW72552.1"/>
    <property type="molecule type" value="Genomic_DNA"/>
</dbReference>
<dbReference type="GO" id="GO:0016020">
    <property type="term" value="C:membrane"/>
    <property type="evidence" value="ECO:0007669"/>
    <property type="project" value="UniProtKB-SubCell"/>
</dbReference>
<evidence type="ECO:0000256" key="5">
    <source>
        <dbReference type="SAM" id="Phobius"/>
    </source>
</evidence>
<accession>A0A9D1U5L0</accession>
<evidence type="ECO:0000313" key="7">
    <source>
        <dbReference type="Proteomes" id="UP000886822"/>
    </source>
</evidence>
<reference evidence="6" key="1">
    <citation type="journal article" date="2021" name="PeerJ">
        <title>Extensive microbial diversity within the chicken gut microbiome revealed by metagenomics and culture.</title>
        <authorList>
            <person name="Gilroy R."/>
            <person name="Ravi A."/>
            <person name="Getino M."/>
            <person name="Pursley I."/>
            <person name="Horton D.L."/>
            <person name="Alikhan N.F."/>
            <person name="Baker D."/>
            <person name="Gharbi K."/>
            <person name="Hall N."/>
            <person name="Watson M."/>
            <person name="Adriaenssens E.M."/>
            <person name="Foster-Nyarko E."/>
            <person name="Jarju S."/>
            <person name="Secka A."/>
            <person name="Antonio M."/>
            <person name="Oren A."/>
            <person name="Chaudhuri R.R."/>
            <person name="La Ragione R."/>
            <person name="Hildebrand F."/>
            <person name="Pallen M.J."/>
        </authorList>
    </citation>
    <scope>NUCLEOTIDE SEQUENCE</scope>
    <source>
        <strain evidence="6">CHK173-259</strain>
    </source>
</reference>
<dbReference type="Proteomes" id="UP000886822">
    <property type="component" value="Unassembled WGS sequence"/>
</dbReference>
<name>A0A9D1U5L0_9LACO</name>
<organism evidence="6 7">
    <name type="scientific">Candidatus Levilactobacillus faecigallinarum</name>
    <dbReference type="NCBI Taxonomy" id="2838638"/>
    <lineage>
        <taxon>Bacteria</taxon>
        <taxon>Bacillati</taxon>
        <taxon>Bacillota</taxon>
        <taxon>Bacilli</taxon>
        <taxon>Lactobacillales</taxon>
        <taxon>Lactobacillaceae</taxon>
        <taxon>Levilactobacillus</taxon>
    </lineage>
</organism>
<evidence type="ECO:0008006" key="8">
    <source>
        <dbReference type="Google" id="ProtNLM"/>
    </source>
</evidence>
<keyword evidence="4 5" id="KW-0472">Membrane</keyword>
<gene>
    <name evidence="6" type="ORF">H9875_08010</name>
</gene>
<sequence length="417" mass="46155">MLTIFKKKDLYIGLLVSFLVIGLFAFAQVGARSTVKVRHLPLALVVNDHESAAQKVVQKLQDAGDHRDATIKWVAVKHTSQLTKGFAAGKYYGAVVLHSGFSQALRQQVAYLKGQVMTQKLVAVATKAPLVAQAKPFQQQQAVARTLVAHAPQQARLTLYVSQGNNAVIASQLMTRLPQLATQMNQTIAKRYGQVATQAKLPLTAQQWTDLQTPINVTLVKRNSVSTKMLSGMAPMIITIFAWLGSLLASFLSWRAHRKFEQRRNDGYLSASSVTSQLIAGLVIAMSVAGTIYFFTKVCYGMPIPQPVQFFWLTTLISLVFYLLQTAVLNLLGIKGWPLLLVIWIGSMAVITMVPQMLSPFYQDFVYNWTPIRFAYDLFTNQLYLRDATVTGQPLRLLLAIGAGSILGMYGSTLLRK</sequence>
<comment type="subcellular location">
    <subcellularLocation>
        <location evidence="1">Membrane</location>
        <topology evidence="1">Multi-pass membrane protein</topology>
    </subcellularLocation>
</comment>
<evidence type="ECO:0000313" key="6">
    <source>
        <dbReference type="EMBL" id="HIW72552.1"/>
    </source>
</evidence>
<feature type="transmembrane region" description="Helical" evidence="5">
    <location>
        <begin position="232"/>
        <end position="254"/>
    </location>
</feature>
<proteinExistence type="predicted"/>
<feature type="transmembrane region" description="Helical" evidence="5">
    <location>
        <begin position="310"/>
        <end position="332"/>
    </location>
</feature>
<evidence type="ECO:0000256" key="3">
    <source>
        <dbReference type="ARBA" id="ARBA00022989"/>
    </source>
</evidence>
<dbReference type="InterPro" id="IPR051328">
    <property type="entry name" value="T7SS_ABC-Transporter"/>
</dbReference>
<evidence type="ECO:0000256" key="1">
    <source>
        <dbReference type="ARBA" id="ARBA00004141"/>
    </source>
</evidence>
<feature type="transmembrane region" description="Helical" evidence="5">
    <location>
        <begin position="339"/>
        <end position="358"/>
    </location>
</feature>